<keyword evidence="6" id="KW-0479">Metal-binding</keyword>
<dbReference type="InterPro" id="IPR024609">
    <property type="entry name" value="Extracellular_sulfatase_C"/>
</dbReference>
<feature type="region of interest" description="Disordered" evidence="14">
    <location>
        <begin position="1004"/>
        <end position="1068"/>
    </location>
</feature>
<dbReference type="InterPro" id="IPR000917">
    <property type="entry name" value="Sulfatase_N"/>
</dbReference>
<evidence type="ECO:0000256" key="5">
    <source>
        <dbReference type="ARBA" id="ARBA00008779"/>
    </source>
</evidence>
<comment type="subcellular location">
    <subcellularLocation>
        <location evidence="3">Cell surface</location>
    </subcellularLocation>
    <subcellularLocation>
        <location evidence="2">Endoplasmic reticulum</location>
    </subcellularLocation>
    <subcellularLocation>
        <location evidence="4">Golgi apparatus</location>
        <location evidence="4">Golgi stack</location>
    </subcellularLocation>
</comment>
<keyword evidence="13" id="KW-0175">Coiled coil</keyword>
<dbReference type="PANTHER" id="PTHR43108:SF1">
    <property type="entry name" value="EXTRACELLULAR SULFATASE SULF-1"/>
    <property type="match status" value="1"/>
</dbReference>
<evidence type="ECO:0000256" key="12">
    <source>
        <dbReference type="ARBA" id="ARBA00023180"/>
    </source>
</evidence>
<dbReference type="GO" id="GO:0005783">
    <property type="term" value="C:endoplasmic reticulum"/>
    <property type="evidence" value="ECO:0007669"/>
    <property type="project" value="UniProtKB-SubCell"/>
</dbReference>
<sequence length="1068" mass="122301">MQLVSLAWMMVLAAPLVCFGFTTRGQGLRGRVQGDRRNIRPNIILIMTDDQDVELGSLQVMNKTRKIMEDGGTSFTNAFVTTPMCCPSRSSMLTGKYVHNHNTYTNNENCSSPSWQAQHEPRSFAVYLNNTGYRTAFFGKYLNEYNGSYIPPGWREWVGLIKNSRFYNYTVCRNGNKEKHGADYAKDYFTDLITNDSINYFRMSKRMYPHRPVMMVISHAAPHGPEDSAPQYSELFPNASQHITPSYNYAPNMDKHWIMQYTGPMKPIHMEFTNYLHRKRLQTLMSVDDSVEKIYNVLVDTGELDNTYIIYTADHGYHIGQFGLVKGKSMPYDFDIRVPFFVRGPNVEPGARNNHLVLNIDLAPTILDIAGLDTPPDMDGKSVLKLLEQEKTGNSKILRKKDDSGGNLNTQHSNSLPKYKKLKEVCQQAEYQTPCEQPGQKWHCVEEVSGKWRLQKCKGSLKEGSKKRARSLRSRSYDSREKDCHCGDRPYKTAKAARRAQRQFGQSSNPRYRPRFVHTRPARSLSVEFEGEIYDVDLQADDKTPLEPRPVSKRHHEPEGGFDSDFGLESDDGSEEMQSDDTNAVGYPNSLKVTHKCFILINDTVRCEREIYQSSRAWKDHKNFVDQEIELLQDKMKKLREVRGHLKRRRPDECDCGKKREAMQEVDTKTQLYNEIRRRKKERKERKRQRKGDDCSLPGLTCFTHNNDHWQTAPFWNLGGFCACTSSNNNTYWCLRTINETHNTLFCEFATGFLEYFDLNSDPYQLTNAVYTVERDVLSQLHLQLMEMRSCQGHKQCNPRPKGLDAEHSQPGTSTKVKLPNFTEDIDWQGLADLYSVNESLYEHRRNYSPDLDDWTNFWKDVDSMFALLRNLKTLNQTDKLDPLAELGSGVQEEASGAGSLIQEVQPPIPVTEASLRAPTPKTLQKSRFNELPEGRPTKPSALPRGDTWVQQLENELDNDGMTFSGNGVTELETRHDFLLRSSKILDLHLLEEEEDIFQAQGYLPFSSQPPARPPEPAGETPPARSDTPQEKWNGSIKSFTHKPRDVQDSEGSASGPSPLRKDCCHAL</sequence>
<evidence type="ECO:0000256" key="9">
    <source>
        <dbReference type="ARBA" id="ARBA00022824"/>
    </source>
</evidence>
<evidence type="ECO:0000256" key="11">
    <source>
        <dbReference type="ARBA" id="ARBA00023034"/>
    </source>
</evidence>
<dbReference type="Pfam" id="PF12548">
    <property type="entry name" value="DUF3740"/>
    <property type="match status" value="1"/>
</dbReference>
<dbReference type="GO" id="GO:0005886">
    <property type="term" value="C:plasma membrane"/>
    <property type="evidence" value="ECO:0007669"/>
    <property type="project" value="TreeGrafter"/>
</dbReference>
<evidence type="ECO:0000256" key="3">
    <source>
        <dbReference type="ARBA" id="ARBA00004241"/>
    </source>
</evidence>
<dbReference type="GO" id="GO:0030177">
    <property type="term" value="P:positive regulation of Wnt signaling pathway"/>
    <property type="evidence" value="ECO:0007669"/>
    <property type="project" value="TreeGrafter"/>
</dbReference>
<dbReference type="GO" id="GO:0046872">
    <property type="term" value="F:metal ion binding"/>
    <property type="evidence" value="ECO:0007669"/>
    <property type="project" value="UniProtKB-KW"/>
</dbReference>
<evidence type="ECO:0000256" key="14">
    <source>
        <dbReference type="SAM" id="MobiDB-lite"/>
    </source>
</evidence>
<feature type="region of interest" description="Disordered" evidence="14">
    <location>
        <begin position="539"/>
        <end position="580"/>
    </location>
</feature>
<keyword evidence="9" id="KW-0256">Endoplasmic reticulum</keyword>
<dbReference type="InterPro" id="IPR024607">
    <property type="entry name" value="Sulfatase_CS"/>
</dbReference>
<dbReference type="GO" id="GO:0009986">
    <property type="term" value="C:cell surface"/>
    <property type="evidence" value="ECO:0007669"/>
    <property type="project" value="UniProtKB-SubCell"/>
</dbReference>
<evidence type="ECO:0000256" key="7">
    <source>
        <dbReference type="ARBA" id="ARBA00022729"/>
    </source>
</evidence>
<keyword evidence="11" id="KW-0333">Golgi apparatus</keyword>
<keyword evidence="19" id="KW-1185">Reference proteome</keyword>
<evidence type="ECO:0000259" key="17">
    <source>
        <dbReference type="Pfam" id="PF12548"/>
    </source>
</evidence>
<feature type="region of interest" description="Disordered" evidence="14">
    <location>
        <begin position="918"/>
        <end position="945"/>
    </location>
</feature>
<evidence type="ECO:0000256" key="15">
    <source>
        <dbReference type="SAM" id="SignalP"/>
    </source>
</evidence>
<dbReference type="PROSITE" id="PS00523">
    <property type="entry name" value="SULFATASE_1"/>
    <property type="match status" value="1"/>
</dbReference>
<keyword evidence="12" id="KW-0325">Glycoprotein</keyword>
<evidence type="ECO:0000313" key="18">
    <source>
        <dbReference type="EMBL" id="RXN09908.1"/>
    </source>
</evidence>
<reference evidence="18 19" key="1">
    <citation type="submission" date="2018-03" db="EMBL/GenBank/DDBJ databases">
        <title>Draft genome sequence of Rohu Carp (Labeo rohita).</title>
        <authorList>
            <person name="Das P."/>
            <person name="Kushwaha B."/>
            <person name="Joshi C.G."/>
            <person name="Kumar D."/>
            <person name="Nagpure N.S."/>
            <person name="Sahoo L."/>
            <person name="Das S.P."/>
            <person name="Bit A."/>
            <person name="Patnaik S."/>
            <person name="Meher P.K."/>
            <person name="Jayasankar P."/>
            <person name="Koringa P.G."/>
            <person name="Patel N.V."/>
            <person name="Hinsu A.T."/>
            <person name="Kumar R."/>
            <person name="Pandey M."/>
            <person name="Agarwal S."/>
            <person name="Srivastava S."/>
            <person name="Singh M."/>
            <person name="Iquebal M.A."/>
            <person name="Jaiswal S."/>
            <person name="Angadi U.B."/>
            <person name="Kumar N."/>
            <person name="Raza M."/>
            <person name="Shah T.M."/>
            <person name="Rai A."/>
            <person name="Jena J.K."/>
        </authorList>
    </citation>
    <scope>NUCLEOTIDE SEQUENCE [LARGE SCALE GENOMIC DNA]</scope>
    <source>
        <strain evidence="18">DASCIFA01</strain>
        <tissue evidence="18">Testis</tissue>
    </source>
</reference>
<feature type="compositionally biased region" description="Basic and acidic residues" evidence="14">
    <location>
        <begin position="928"/>
        <end position="937"/>
    </location>
</feature>
<evidence type="ECO:0000259" key="16">
    <source>
        <dbReference type="Pfam" id="PF00884"/>
    </source>
</evidence>
<name>A0A498LN89_LABRO</name>
<feature type="coiled-coil region" evidence="13">
    <location>
        <begin position="622"/>
        <end position="679"/>
    </location>
</feature>
<evidence type="ECO:0000256" key="13">
    <source>
        <dbReference type="SAM" id="Coils"/>
    </source>
</evidence>
<accession>A0A498LN89</accession>
<dbReference type="GO" id="GO:0005795">
    <property type="term" value="C:Golgi stack"/>
    <property type="evidence" value="ECO:0007669"/>
    <property type="project" value="UniProtKB-SubCell"/>
</dbReference>
<dbReference type="EMBL" id="QBIY01013221">
    <property type="protein sequence ID" value="RXN09908.1"/>
    <property type="molecule type" value="Genomic_DNA"/>
</dbReference>
<comment type="caution">
    <text evidence="18">The sequence shown here is derived from an EMBL/GenBank/DDBJ whole genome shotgun (WGS) entry which is preliminary data.</text>
</comment>
<organism evidence="18 19">
    <name type="scientific">Labeo rohita</name>
    <name type="common">Indian major carp</name>
    <name type="synonym">Cyprinus rohita</name>
    <dbReference type="NCBI Taxonomy" id="84645"/>
    <lineage>
        <taxon>Eukaryota</taxon>
        <taxon>Metazoa</taxon>
        <taxon>Chordata</taxon>
        <taxon>Craniata</taxon>
        <taxon>Vertebrata</taxon>
        <taxon>Euteleostomi</taxon>
        <taxon>Actinopterygii</taxon>
        <taxon>Neopterygii</taxon>
        <taxon>Teleostei</taxon>
        <taxon>Ostariophysi</taxon>
        <taxon>Cypriniformes</taxon>
        <taxon>Cyprinidae</taxon>
        <taxon>Labeoninae</taxon>
        <taxon>Labeonini</taxon>
        <taxon>Labeo</taxon>
    </lineage>
</organism>
<keyword evidence="7 15" id="KW-0732">Signal</keyword>
<dbReference type="GO" id="GO:0030201">
    <property type="term" value="P:heparan sulfate proteoglycan metabolic process"/>
    <property type="evidence" value="ECO:0007669"/>
    <property type="project" value="TreeGrafter"/>
</dbReference>
<evidence type="ECO:0000256" key="1">
    <source>
        <dbReference type="ARBA" id="ARBA00001913"/>
    </source>
</evidence>
<comment type="cofactor">
    <cofactor evidence="1">
        <name>Ca(2+)</name>
        <dbReference type="ChEBI" id="CHEBI:29108"/>
    </cofactor>
</comment>
<feature type="region of interest" description="Disordered" evidence="14">
    <location>
        <begin position="797"/>
        <end position="816"/>
    </location>
</feature>
<dbReference type="STRING" id="84645.A0A498LN89"/>
<evidence type="ECO:0000256" key="6">
    <source>
        <dbReference type="ARBA" id="ARBA00022723"/>
    </source>
</evidence>
<dbReference type="AlphaFoldDB" id="A0A498LN89"/>
<feature type="domain" description="Extracellular sulfatase C-terminal" evidence="17">
    <location>
        <begin position="514"/>
        <end position="658"/>
    </location>
</feature>
<dbReference type="InterPro" id="IPR017850">
    <property type="entry name" value="Alkaline_phosphatase_core_sf"/>
</dbReference>
<evidence type="ECO:0000256" key="2">
    <source>
        <dbReference type="ARBA" id="ARBA00004240"/>
    </source>
</evidence>
<dbReference type="FunFam" id="3.40.720.10:FF:000003">
    <property type="entry name" value="Extracellular sulfatase"/>
    <property type="match status" value="1"/>
</dbReference>
<keyword evidence="8" id="KW-0378">Hydrolase</keyword>
<proteinExistence type="inferred from homology"/>
<dbReference type="CDD" id="cd16147">
    <property type="entry name" value="G6S"/>
    <property type="match status" value="1"/>
</dbReference>
<evidence type="ECO:0000256" key="4">
    <source>
        <dbReference type="ARBA" id="ARBA00004348"/>
    </source>
</evidence>
<dbReference type="GO" id="GO:0032836">
    <property type="term" value="P:glomerular basement membrane development"/>
    <property type="evidence" value="ECO:0007669"/>
    <property type="project" value="TreeGrafter"/>
</dbReference>
<dbReference type="Pfam" id="PF00884">
    <property type="entry name" value="Sulfatase"/>
    <property type="match status" value="1"/>
</dbReference>
<comment type="similarity">
    <text evidence="5">Belongs to the sulfatase family.</text>
</comment>
<dbReference type="Proteomes" id="UP000290572">
    <property type="component" value="Unassembled WGS sequence"/>
</dbReference>
<keyword evidence="10" id="KW-0106">Calcium</keyword>
<feature type="chain" id="PRO_5019776691" evidence="15">
    <location>
        <begin position="21"/>
        <end position="1068"/>
    </location>
</feature>
<evidence type="ECO:0000256" key="10">
    <source>
        <dbReference type="ARBA" id="ARBA00022837"/>
    </source>
</evidence>
<dbReference type="GO" id="GO:0010575">
    <property type="term" value="P:positive regulation of vascular endothelial growth factor production"/>
    <property type="evidence" value="ECO:0007669"/>
    <property type="project" value="TreeGrafter"/>
</dbReference>
<evidence type="ECO:0000256" key="8">
    <source>
        <dbReference type="ARBA" id="ARBA00022801"/>
    </source>
</evidence>
<dbReference type="GO" id="GO:0008449">
    <property type="term" value="F:N-acetylglucosamine-6-sulfatase activity"/>
    <property type="evidence" value="ECO:0007669"/>
    <property type="project" value="TreeGrafter"/>
</dbReference>
<dbReference type="Gene3D" id="3.40.720.10">
    <property type="entry name" value="Alkaline Phosphatase, subunit A"/>
    <property type="match status" value="1"/>
</dbReference>
<feature type="compositionally biased region" description="Acidic residues" evidence="14">
    <location>
        <begin position="560"/>
        <end position="579"/>
    </location>
</feature>
<dbReference type="PANTHER" id="PTHR43108">
    <property type="entry name" value="N-ACETYLGLUCOSAMINE-6-SULFATASE FAMILY MEMBER"/>
    <property type="match status" value="1"/>
</dbReference>
<feature type="domain" description="Sulfatase N-terminal" evidence="16">
    <location>
        <begin position="41"/>
        <end position="371"/>
    </location>
</feature>
<dbReference type="GO" id="GO:0005539">
    <property type="term" value="F:glycosaminoglycan binding"/>
    <property type="evidence" value="ECO:0007669"/>
    <property type="project" value="TreeGrafter"/>
</dbReference>
<feature type="signal peptide" evidence="15">
    <location>
        <begin position="1"/>
        <end position="20"/>
    </location>
</feature>
<evidence type="ECO:0000313" key="19">
    <source>
        <dbReference type="Proteomes" id="UP000290572"/>
    </source>
</evidence>
<dbReference type="GO" id="GO:0040037">
    <property type="term" value="P:negative regulation of fibroblast growth factor receptor signaling pathway"/>
    <property type="evidence" value="ECO:0007669"/>
    <property type="project" value="TreeGrafter"/>
</dbReference>
<dbReference type="SUPFAM" id="SSF53649">
    <property type="entry name" value="Alkaline phosphatase-like"/>
    <property type="match status" value="2"/>
</dbReference>
<protein>
    <submittedName>
        <fullName evidence="18">Extracellular sulfatase Sulf-1 isoform X1</fullName>
    </submittedName>
</protein>
<gene>
    <name evidence="18" type="ORF">ROHU_031001</name>
</gene>